<evidence type="ECO:0000313" key="6">
    <source>
        <dbReference type="Proteomes" id="UP000469011"/>
    </source>
</evidence>
<dbReference type="Proteomes" id="UP000469011">
    <property type="component" value="Unassembled WGS sequence"/>
</dbReference>
<dbReference type="EMBL" id="JAAAMG010000023">
    <property type="protein sequence ID" value="NDW07072.1"/>
    <property type="molecule type" value="Genomic_DNA"/>
</dbReference>
<feature type="compositionally biased region" description="Pro residues" evidence="2">
    <location>
        <begin position="441"/>
        <end position="450"/>
    </location>
</feature>
<dbReference type="NCBIfam" id="TIGR01730">
    <property type="entry name" value="RND_mfp"/>
    <property type="match status" value="1"/>
</dbReference>
<feature type="compositionally biased region" description="Low complexity" evidence="2">
    <location>
        <begin position="451"/>
        <end position="462"/>
    </location>
</feature>
<comment type="caution">
    <text evidence="5">The sequence shown here is derived from an EMBL/GenBank/DDBJ whole genome shotgun (WGS) entry which is preliminary data.</text>
</comment>
<dbReference type="Gene3D" id="1.10.287.470">
    <property type="entry name" value="Helix hairpin bin"/>
    <property type="match status" value="1"/>
</dbReference>
<dbReference type="InterPro" id="IPR058792">
    <property type="entry name" value="Beta-barrel_RND_2"/>
</dbReference>
<organism evidence="5 6">
    <name type="scientific">Jiella pacifica</name>
    <dbReference type="NCBI Taxonomy" id="2696469"/>
    <lineage>
        <taxon>Bacteria</taxon>
        <taxon>Pseudomonadati</taxon>
        <taxon>Pseudomonadota</taxon>
        <taxon>Alphaproteobacteria</taxon>
        <taxon>Hyphomicrobiales</taxon>
        <taxon>Aurantimonadaceae</taxon>
        <taxon>Jiella</taxon>
    </lineage>
</organism>
<dbReference type="SUPFAM" id="SSF111369">
    <property type="entry name" value="HlyD-like secretion proteins"/>
    <property type="match status" value="1"/>
</dbReference>
<gene>
    <name evidence="5" type="ORF">GTK09_21890</name>
</gene>
<keyword evidence="6" id="KW-1185">Reference proteome</keyword>
<dbReference type="Pfam" id="PF25973">
    <property type="entry name" value="BSH_CzcB"/>
    <property type="match status" value="1"/>
</dbReference>
<evidence type="ECO:0000259" key="4">
    <source>
        <dbReference type="Pfam" id="PF25973"/>
    </source>
</evidence>
<feature type="region of interest" description="Disordered" evidence="2">
    <location>
        <begin position="376"/>
        <end position="469"/>
    </location>
</feature>
<evidence type="ECO:0000256" key="2">
    <source>
        <dbReference type="SAM" id="MobiDB-lite"/>
    </source>
</evidence>
<reference evidence="5 6" key="1">
    <citation type="submission" date="2020-01" db="EMBL/GenBank/DDBJ databases">
        <title>Jiella pacifica sp. nov.</title>
        <authorList>
            <person name="Xue Z."/>
            <person name="Zhu S."/>
            <person name="Chen J."/>
            <person name="Yang J."/>
        </authorList>
    </citation>
    <scope>NUCLEOTIDE SEQUENCE [LARGE SCALE GENOMIC DNA]</scope>
    <source>
        <strain evidence="5 6">40Bstr34</strain>
    </source>
</reference>
<dbReference type="InterPro" id="IPR058647">
    <property type="entry name" value="BSH_CzcB-like"/>
</dbReference>
<dbReference type="GO" id="GO:1990281">
    <property type="term" value="C:efflux pump complex"/>
    <property type="evidence" value="ECO:0007669"/>
    <property type="project" value="TreeGrafter"/>
</dbReference>
<dbReference type="RefSeq" id="WP_163465527.1">
    <property type="nucleotide sequence ID" value="NZ_JAAAMG010000023.1"/>
</dbReference>
<evidence type="ECO:0000256" key="1">
    <source>
        <dbReference type="ARBA" id="ARBA00009477"/>
    </source>
</evidence>
<accession>A0A6N9T943</accession>
<dbReference type="InterPro" id="IPR006143">
    <property type="entry name" value="RND_pump_MFP"/>
</dbReference>
<evidence type="ECO:0000313" key="5">
    <source>
        <dbReference type="EMBL" id="NDW07072.1"/>
    </source>
</evidence>
<dbReference type="PANTHER" id="PTHR30469">
    <property type="entry name" value="MULTIDRUG RESISTANCE PROTEIN MDTA"/>
    <property type="match status" value="1"/>
</dbReference>
<evidence type="ECO:0000259" key="3">
    <source>
        <dbReference type="Pfam" id="PF25954"/>
    </source>
</evidence>
<dbReference type="Gene3D" id="2.40.50.100">
    <property type="match status" value="1"/>
</dbReference>
<name>A0A6N9T943_9HYPH</name>
<feature type="domain" description="CusB-like beta-barrel" evidence="3">
    <location>
        <begin position="236"/>
        <end position="306"/>
    </location>
</feature>
<dbReference type="PANTHER" id="PTHR30469:SF11">
    <property type="entry name" value="BLL4320 PROTEIN"/>
    <property type="match status" value="1"/>
</dbReference>
<dbReference type="Gene3D" id="2.40.30.170">
    <property type="match status" value="1"/>
</dbReference>
<dbReference type="Pfam" id="PF25954">
    <property type="entry name" value="Beta-barrel_RND_2"/>
    <property type="match status" value="1"/>
</dbReference>
<dbReference type="Gene3D" id="2.40.420.20">
    <property type="match status" value="1"/>
</dbReference>
<dbReference type="AlphaFoldDB" id="A0A6N9T943"/>
<feature type="compositionally biased region" description="Low complexity" evidence="2">
    <location>
        <begin position="388"/>
        <end position="405"/>
    </location>
</feature>
<sequence>MAIIRQILVTLVVLVLMAAAYVKIDPSAGQALLSSGLPMPGPVREAIAWLAPEGSETPAATATAGRSRGGGPQLVVVNPVETGRTRTEMRAIGTGEAARSVTVYPDNTTGVIETVAVRSGDEVAAGDPLVVLEHSSEELAVARARIAIDAANEKLTRYQRLQQSRTISSVEVNDVIRERDNARLDLRTAEIALEKRTVRAPIAGRIGILSVDTGDLVGSQTAIATVDDRAEIKVVFYTPESFVAELKRDAPVHAVPTAQPGAVFKGRISAIDSRLDEASRTLRTEALVDNGDDTLRPGMSFAVSLSLEGKEFLSVDPLSVVWERTGPIVWKIVDGKAVKAQISIIERNIDRVLVSSSDLAAGDAVVVEGLQSMRPGIEVRTGPEDRASPVASGASPVASGASPGSDTGTAGTARERRSQADAAANRQAGLIGSAVAREMSAPPPAPPGSPSTPGETSPAAASGGKETGR</sequence>
<comment type="similarity">
    <text evidence="1">Belongs to the membrane fusion protein (MFP) (TC 8.A.1) family.</text>
</comment>
<protein>
    <submittedName>
        <fullName evidence="5">Efflux RND transporter periplasmic adaptor subunit</fullName>
    </submittedName>
</protein>
<proteinExistence type="inferred from homology"/>
<feature type="domain" description="CzcB-like barrel-sandwich hybrid" evidence="4">
    <location>
        <begin position="107"/>
        <end position="228"/>
    </location>
</feature>
<dbReference type="GO" id="GO:0015562">
    <property type="term" value="F:efflux transmembrane transporter activity"/>
    <property type="evidence" value="ECO:0007669"/>
    <property type="project" value="TreeGrafter"/>
</dbReference>